<name>A0A1M5HCH5_9FLAO</name>
<protein>
    <recommendedName>
        <fullName evidence="1">DUF5648 domain-containing protein</fullName>
    </recommendedName>
</protein>
<evidence type="ECO:0000313" key="2">
    <source>
        <dbReference type="EMBL" id="SHG13588.1"/>
    </source>
</evidence>
<gene>
    <name evidence="2" type="ORF">SAMN02787073_3656</name>
</gene>
<organism evidence="2 3">
    <name type="scientific">Chryseobacterium vrystaatense</name>
    <dbReference type="NCBI Taxonomy" id="307480"/>
    <lineage>
        <taxon>Bacteria</taxon>
        <taxon>Pseudomonadati</taxon>
        <taxon>Bacteroidota</taxon>
        <taxon>Flavobacteriia</taxon>
        <taxon>Flavobacteriales</taxon>
        <taxon>Weeksellaceae</taxon>
        <taxon>Chryseobacterium group</taxon>
        <taxon>Chryseobacterium</taxon>
    </lineage>
</organism>
<proteinExistence type="predicted"/>
<dbReference type="InterPro" id="IPR043708">
    <property type="entry name" value="DUF5648"/>
</dbReference>
<dbReference type="Pfam" id="PF18885">
    <property type="entry name" value="DUF5648"/>
    <property type="match status" value="1"/>
</dbReference>
<accession>A0A1M5HCH5</accession>
<sequence>MKKIYFIGLCLIGLASCSGTNDDLQNGDQLNPSAMNGDLKQAARGGFRGEGDVDTELPSTGIWLKNSFPNNAIYGFYSDHTKKHLYSPYNRTDMLPRTQPGAYYYYLDRYLGSADGGGAEITGWFNELNEDYVLTTNPSEFNGQNGWRKNNTIGKSYPSDEPGSFPIYRYFRNKTKSHFYTRDFNELGNGKFDFVYEGVAFYLKDNTVATDVRIHDGKTLQDISTGQVYVVFESRLRRFEDPEVAKKLIAMVPIKVNIEDYIGPRGENIDANARLIQDGANGKIYFVDNGLQRYIPSVEVLNSYRFITNSIVKINRLIGFRGKDVTYTF</sequence>
<feature type="domain" description="DUF5648" evidence="1">
    <location>
        <begin position="73"/>
        <end position="203"/>
    </location>
</feature>
<dbReference type="RefSeq" id="WP_073174796.1">
    <property type="nucleotide sequence ID" value="NZ_FQVE01000004.1"/>
</dbReference>
<dbReference type="AlphaFoldDB" id="A0A1M5HCH5"/>
<dbReference type="Proteomes" id="UP000184108">
    <property type="component" value="Unassembled WGS sequence"/>
</dbReference>
<evidence type="ECO:0000313" key="3">
    <source>
        <dbReference type="Proteomes" id="UP000184108"/>
    </source>
</evidence>
<reference evidence="3" key="1">
    <citation type="submission" date="2016-11" db="EMBL/GenBank/DDBJ databases">
        <authorList>
            <person name="Varghese N."/>
            <person name="Submissions S."/>
        </authorList>
    </citation>
    <scope>NUCLEOTIDE SEQUENCE [LARGE SCALE GENOMIC DNA]</scope>
    <source>
        <strain evidence="3">YR203</strain>
    </source>
</reference>
<dbReference type="EMBL" id="FQVE01000004">
    <property type="protein sequence ID" value="SHG13588.1"/>
    <property type="molecule type" value="Genomic_DNA"/>
</dbReference>
<evidence type="ECO:0000259" key="1">
    <source>
        <dbReference type="Pfam" id="PF18885"/>
    </source>
</evidence>
<dbReference type="PROSITE" id="PS51257">
    <property type="entry name" value="PROKAR_LIPOPROTEIN"/>
    <property type="match status" value="1"/>
</dbReference>